<feature type="region of interest" description="Disordered" evidence="1">
    <location>
        <begin position="1"/>
        <end position="59"/>
    </location>
</feature>
<organism evidence="3 4">
    <name type="scientific">Pristionchus entomophagus</name>
    <dbReference type="NCBI Taxonomy" id="358040"/>
    <lineage>
        <taxon>Eukaryota</taxon>
        <taxon>Metazoa</taxon>
        <taxon>Ecdysozoa</taxon>
        <taxon>Nematoda</taxon>
        <taxon>Chromadorea</taxon>
        <taxon>Rhabditida</taxon>
        <taxon>Rhabditina</taxon>
        <taxon>Diplogasteromorpha</taxon>
        <taxon>Diplogasteroidea</taxon>
        <taxon>Neodiplogasteridae</taxon>
        <taxon>Pristionchus</taxon>
    </lineage>
</organism>
<protein>
    <recommendedName>
        <fullName evidence="2">Domain of unknown function DB domain-containing protein</fullName>
    </recommendedName>
</protein>
<dbReference type="PANTHER" id="PTHR46705:SF10">
    <property type="entry name" value="DOMAIN OF UNKNOWN FUNCTION DB DOMAIN-CONTAINING PROTEIN"/>
    <property type="match status" value="1"/>
</dbReference>
<accession>A0AAV5SVR1</accession>
<proteinExistence type="predicted"/>
<feature type="non-terminal residue" evidence="3">
    <location>
        <position position="1"/>
    </location>
</feature>
<feature type="compositionally biased region" description="Pro residues" evidence="1">
    <location>
        <begin position="184"/>
        <end position="196"/>
    </location>
</feature>
<dbReference type="Proteomes" id="UP001432027">
    <property type="component" value="Unassembled WGS sequence"/>
</dbReference>
<dbReference type="PANTHER" id="PTHR46705">
    <property type="entry name" value="PROTEIN CBG09805"/>
    <property type="match status" value="1"/>
</dbReference>
<sequence>QQQQQQQQQQQPYPSFAQQQQFSAQPFFLSPQQLQQQQHLQQQQLQQQQQQQFRQLQTSQQPQFFTTSFVDRNTQRFGGVQQERTTTLPPLLQPQPPFTTPPPFFPQTTNAFYNGPGQPFQQPAHLRREIAPSPTLVTPQQQQQQQLFGFIGVTATTAAPFQRPPAPTLPPPLSLPNPLDLFTLPPPPQPQQPPPAFAESQAPVNSVTVSRPRSALSPNQKLDSCCRKQGVNPTCQNLCNFDSFNDKTLVGAFLTGQCPGDQMGKAFDCASTKADHNECCVRGGLGSFLGGKCLPFCNTHKDTPANVLDYLPCLQVFRVIRDCFQEYQRVNPNIFGD</sequence>
<evidence type="ECO:0000313" key="3">
    <source>
        <dbReference type="EMBL" id="GMS86785.1"/>
    </source>
</evidence>
<evidence type="ECO:0000313" key="4">
    <source>
        <dbReference type="Proteomes" id="UP001432027"/>
    </source>
</evidence>
<feature type="domain" description="Domain of unknown function DB" evidence="2">
    <location>
        <begin position="225"/>
        <end position="324"/>
    </location>
</feature>
<keyword evidence="4" id="KW-1185">Reference proteome</keyword>
<feature type="compositionally biased region" description="Pro residues" evidence="1">
    <location>
        <begin position="162"/>
        <end position="175"/>
    </location>
</feature>
<dbReference type="Pfam" id="PF01682">
    <property type="entry name" value="DB"/>
    <property type="match status" value="1"/>
</dbReference>
<evidence type="ECO:0000256" key="1">
    <source>
        <dbReference type="SAM" id="MobiDB-lite"/>
    </source>
</evidence>
<evidence type="ECO:0000259" key="2">
    <source>
        <dbReference type="Pfam" id="PF01682"/>
    </source>
</evidence>
<name>A0AAV5SVR1_9BILA</name>
<comment type="caution">
    <text evidence="3">The sequence shown here is derived from an EMBL/GenBank/DDBJ whole genome shotgun (WGS) entry which is preliminary data.</text>
</comment>
<reference evidence="3" key="1">
    <citation type="submission" date="2023-10" db="EMBL/GenBank/DDBJ databases">
        <title>Genome assembly of Pristionchus species.</title>
        <authorList>
            <person name="Yoshida K."/>
            <person name="Sommer R.J."/>
        </authorList>
    </citation>
    <scope>NUCLEOTIDE SEQUENCE</scope>
    <source>
        <strain evidence="3">RS0144</strain>
    </source>
</reference>
<dbReference type="EMBL" id="BTSX01000002">
    <property type="protein sequence ID" value="GMS86785.1"/>
    <property type="molecule type" value="Genomic_DNA"/>
</dbReference>
<dbReference type="InterPro" id="IPR002602">
    <property type="entry name" value="DB"/>
</dbReference>
<feature type="region of interest" description="Disordered" evidence="1">
    <location>
        <begin position="161"/>
        <end position="215"/>
    </location>
</feature>
<dbReference type="AlphaFoldDB" id="A0AAV5SVR1"/>
<gene>
    <name evidence="3" type="ORF">PENTCL1PPCAC_8960</name>
</gene>
<feature type="compositionally biased region" description="Polar residues" evidence="1">
    <location>
        <begin position="202"/>
        <end position="215"/>
    </location>
</feature>